<proteinExistence type="predicted"/>
<reference evidence="1 2" key="1">
    <citation type="journal article" date="2019" name="Nat. Ecol. Evol.">
        <title>Megaphylogeny resolves global patterns of mushroom evolution.</title>
        <authorList>
            <person name="Varga T."/>
            <person name="Krizsan K."/>
            <person name="Foldi C."/>
            <person name="Dima B."/>
            <person name="Sanchez-Garcia M."/>
            <person name="Sanchez-Ramirez S."/>
            <person name="Szollosi G.J."/>
            <person name="Szarkandi J.G."/>
            <person name="Papp V."/>
            <person name="Albert L."/>
            <person name="Andreopoulos W."/>
            <person name="Angelini C."/>
            <person name="Antonin V."/>
            <person name="Barry K.W."/>
            <person name="Bougher N.L."/>
            <person name="Buchanan P."/>
            <person name="Buyck B."/>
            <person name="Bense V."/>
            <person name="Catcheside P."/>
            <person name="Chovatia M."/>
            <person name="Cooper J."/>
            <person name="Damon W."/>
            <person name="Desjardin D."/>
            <person name="Finy P."/>
            <person name="Geml J."/>
            <person name="Haridas S."/>
            <person name="Hughes K."/>
            <person name="Justo A."/>
            <person name="Karasinski D."/>
            <person name="Kautmanova I."/>
            <person name="Kiss B."/>
            <person name="Kocsube S."/>
            <person name="Kotiranta H."/>
            <person name="LaButti K.M."/>
            <person name="Lechner B.E."/>
            <person name="Liimatainen K."/>
            <person name="Lipzen A."/>
            <person name="Lukacs Z."/>
            <person name="Mihaltcheva S."/>
            <person name="Morgado L.N."/>
            <person name="Niskanen T."/>
            <person name="Noordeloos M.E."/>
            <person name="Ohm R.A."/>
            <person name="Ortiz-Santana B."/>
            <person name="Ovrebo C."/>
            <person name="Racz N."/>
            <person name="Riley R."/>
            <person name="Savchenko A."/>
            <person name="Shiryaev A."/>
            <person name="Soop K."/>
            <person name="Spirin V."/>
            <person name="Szebenyi C."/>
            <person name="Tomsovsky M."/>
            <person name="Tulloss R.E."/>
            <person name="Uehling J."/>
            <person name="Grigoriev I.V."/>
            <person name="Vagvolgyi C."/>
            <person name="Papp T."/>
            <person name="Martin F.M."/>
            <person name="Miettinen O."/>
            <person name="Hibbett D.S."/>
            <person name="Nagy L.G."/>
        </authorList>
    </citation>
    <scope>NUCLEOTIDE SEQUENCE [LARGE SCALE GENOMIC DNA]</scope>
    <source>
        <strain evidence="1 2">FP101781</strain>
    </source>
</reference>
<keyword evidence="2" id="KW-1185">Reference proteome</keyword>
<sequence length="141" mass="15244">MVREPQAFAEKLNTGYAIEVPYNGAPSFGNETAFEKVGQAAGGAACASRSMQTDLLVTIRKQHTFHLEEPRGRRDVNTFDGDDIRTGMSVFVVEEKGSRGSIPLLMLPLAILDEGYTTAPGALARSLGHTSCSRVWTQGEL</sequence>
<dbReference type="AlphaFoldDB" id="A0A4Y7TWG4"/>
<accession>A0A4Y7TWG4</accession>
<dbReference type="Proteomes" id="UP000298030">
    <property type="component" value="Unassembled WGS sequence"/>
</dbReference>
<comment type="caution">
    <text evidence="1">The sequence shown here is derived from an EMBL/GenBank/DDBJ whole genome shotgun (WGS) entry which is preliminary data.</text>
</comment>
<evidence type="ECO:0000313" key="1">
    <source>
        <dbReference type="EMBL" id="TEB38516.1"/>
    </source>
</evidence>
<organism evidence="1 2">
    <name type="scientific">Coprinellus micaceus</name>
    <name type="common">Glistening ink-cap mushroom</name>
    <name type="synonym">Coprinus micaceus</name>
    <dbReference type="NCBI Taxonomy" id="71717"/>
    <lineage>
        <taxon>Eukaryota</taxon>
        <taxon>Fungi</taxon>
        <taxon>Dikarya</taxon>
        <taxon>Basidiomycota</taxon>
        <taxon>Agaricomycotina</taxon>
        <taxon>Agaricomycetes</taxon>
        <taxon>Agaricomycetidae</taxon>
        <taxon>Agaricales</taxon>
        <taxon>Agaricineae</taxon>
        <taxon>Psathyrellaceae</taxon>
        <taxon>Coprinellus</taxon>
    </lineage>
</organism>
<protein>
    <submittedName>
        <fullName evidence="1">Uncharacterized protein</fullName>
    </submittedName>
</protein>
<gene>
    <name evidence="1" type="ORF">FA13DRAFT_1705393</name>
</gene>
<name>A0A4Y7TWG4_COPMI</name>
<dbReference type="EMBL" id="QPFP01000003">
    <property type="protein sequence ID" value="TEB38516.1"/>
    <property type="molecule type" value="Genomic_DNA"/>
</dbReference>
<evidence type="ECO:0000313" key="2">
    <source>
        <dbReference type="Proteomes" id="UP000298030"/>
    </source>
</evidence>